<evidence type="ECO:0000256" key="6">
    <source>
        <dbReference type="ARBA" id="ARBA00022833"/>
    </source>
</evidence>
<dbReference type="Pfam" id="PF05129">
    <property type="entry name" value="Zn_ribbon_Elf1"/>
    <property type="match status" value="1"/>
</dbReference>
<dbReference type="AlphaFoldDB" id="A0A6A5KUI5"/>
<keyword evidence="6 10" id="KW-0862">Zinc</keyword>
<sequence>MGKRKSSSKPQGPKKKEKLPTTFQCLFCNHEKSVSVSIEKKSGVGNLQCKVCGQTFQTNINYLSAPVDVYADWIDACDAVAKQAAKGNAETTRSAHRMGRMPTAQNQEEDDGDGGFIEHDDLDAEGEYAD</sequence>
<evidence type="ECO:0000256" key="3">
    <source>
        <dbReference type="ARBA" id="ARBA00009730"/>
    </source>
</evidence>
<dbReference type="PANTHER" id="PTHR20934:SF0">
    <property type="entry name" value="TRANSCRIPTION ELONGATION FACTOR 1 HOMOLOG"/>
    <property type="match status" value="1"/>
</dbReference>
<evidence type="ECO:0000256" key="10">
    <source>
        <dbReference type="RuleBase" id="RU364033"/>
    </source>
</evidence>
<evidence type="ECO:0000313" key="13">
    <source>
        <dbReference type="Proteomes" id="UP000800040"/>
    </source>
</evidence>
<organism evidence="12 13">
    <name type="scientific">Decorospora gaudefroyi</name>
    <dbReference type="NCBI Taxonomy" id="184978"/>
    <lineage>
        <taxon>Eukaryota</taxon>
        <taxon>Fungi</taxon>
        <taxon>Dikarya</taxon>
        <taxon>Ascomycota</taxon>
        <taxon>Pezizomycotina</taxon>
        <taxon>Dothideomycetes</taxon>
        <taxon>Pleosporomycetidae</taxon>
        <taxon>Pleosporales</taxon>
        <taxon>Pleosporineae</taxon>
        <taxon>Pleosporaceae</taxon>
        <taxon>Decorospora</taxon>
    </lineage>
</organism>
<dbReference type="GO" id="GO:0008270">
    <property type="term" value="F:zinc ion binding"/>
    <property type="evidence" value="ECO:0007669"/>
    <property type="project" value="UniProtKB-KW"/>
</dbReference>
<keyword evidence="7 10" id="KW-0805">Transcription regulation</keyword>
<name>A0A6A5KUI5_9PLEO</name>
<evidence type="ECO:0000256" key="7">
    <source>
        <dbReference type="ARBA" id="ARBA00023015"/>
    </source>
</evidence>
<dbReference type="PANTHER" id="PTHR20934">
    <property type="entry name" value="TRANSCRIPTION ELONGATION FACTOR 1 HOMOLOG"/>
    <property type="match status" value="1"/>
</dbReference>
<comment type="similarity">
    <text evidence="3 10">Belongs to the ELOF1 family.</text>
</comment>
<keyword evidence="5 10" id="KW-0863">Zinc-finger</keyword>
<evidence type="ECO:0000256" key="11">
    <source>
        <dbReference type="SAM" id="MobiDB-lite"/>
    </source>
</evidence>
<evidence type="ECO:0000256" key="5">
    <source>
        <dbReference type="ARBA" id="ARBA00022771"/>
    </source>
</evidence>
<reference evidence="12" key="1">
    <citation type="submission" date="2020-01" db="EMBL/GenBank/DDBJ databases">
        <authorList>
            <consortium name="DOE Joint Genome Institute"/>
            <person name="Haridas S."/>
            <person name="Albert R."/>
            <person name="Binder M."/>
            <person name="Bloem J."/>
            <person name="Labutti K."/>
            <person name="Salamov A."/>
            <person name="Andreopoulos B."/>
            <person name="Baker S.E."/>
            <person name="Barry K."/>
            <person name="Bills G."/>
            <person name="Bluhm B.H."/>
            <person name="Cannon C."/>
            <person name="Castanera R."/>
            <person name="Culley D.E."/>
            <person name="Daum C."/>
            <person name="Ezra D."/>
            <person name="Gonzalez J.B."/>
            <person name="Henrissat B."/>
            <person name="Kuo A."/>
            <person name="Liang C."/>
            <person name="Lipzen A."/>
            <person name="Lutzoni F."/>
            <person name="Magnuson J."/>
            <person name="Mondo S."/>
            <person name="Nolan M."/>
            <person name="Ohm R."/>
            <person name="Pangilinan J."/>
            <person name="Park H.-J."/>
            <person name="Ramirez L."/>
            <person name="Alfaro M."/>
            <person name="Sun H."/>
            <person name="Tritt A."/>
            <person name="Yoshinaga Y."/>
            <person name="Zwiers L.-H."/>
            <person name="Turgeon B.G."/>
            <person name="Goodwin S.B."/>
            <person name="Spatafora J.W."/>
            <person name="Crous P.W."/>
            <person name="Grigoriev I.V."/>
        </authorList>
    </citation>
    <scope>NUCLEOTIDE SEQUENCE</scope>
    <source>
        <strain evidence="12">P77</strain>
    </source>
</reference>
<comment type="function">
    <text evidence="1 10">Transcription elongation factor implicated in the maintenance of proper chromatin structure in actively transcribed regions.</text>
</comment>
<gene>
    <name evidence="12" type="ORF">BDW02DRAFT_515414</name>
</gene>
<dbReference type="OrthoDB" id="445983at2759"/>
<dbReference type="Gene3D" id="2.20.25.190">
    <property type="match status" value="1"/>
</dbReference>
<dbReference type="Proteomes" id="UP000800040">
    <property type="component" value="Unassembled WGS sequence"/>
</dbReference>
<keyword evidence="9 10" id="KW-0539">Nucleus</keyword>
<evidence type="ECO:0000313" key="12">
    <source>
        <dbReference type="EMBL" id="KAF1839049.1"/>
    </source>
</evidence>
<accession>A0A6A5KUI5</accession>
<evidence type="ECO:0000256" key="2">
    <source>
        <dbReference type="ARBA" id="ARBA00004123"/>
    </source>
</evidence>
<dbReference type="EMBL" id="ML975247">
    <property type="protein sequence ID" value="KAF1839049.1"/>
    <property type="molecule type" value="Genomic_DNA"/>
</dbReference>
<evidence type="ECO:0000256" key="8">
    <source>
        <dbReference type="ARBA" id="ARBA00023163"/>
    </source>
</evidence>
<proteinExistence type="inferred from homology"/>
<comment type="subcellular location">
    <subcellularLocation>
        <location evidence="2 10">Nucleus</location>
    </subcellularLocation>
</comment>
<evidence type="ECO:0000256" key="1">
    <source>
        <dbReference type="ARBA" id="ARBA00003357"/>
    </source>
</evidence>
<dbReference type="GO" id="GO:0006368">
    <property type="term" value="P:transcription elongation by RNA polymerase II"/>
    <property type="evidence" value="ECO:0007669"/>
    <property type="project" value="TreeGrafter"/>
</dbReference>
<keyword evidence="8 10" id="KW-0804">Transcription</keyword>
<keyword evidence="4 10" id="KW-0479">Metal-binding</keyword>
<protein>
    <recommendedName>
        <fullName evidence="10">Transcription elongation factor 1 homolog</fullName>
    </recommendedName>
</protein>
<evidence type="ECO:0000256" key="9">
    <source>
        <dbReference type="ARBA" id="ARBA00023242"/>
    </source>
</evidence>
<evidence type="ECO:0000256" key="4">
    <source>
        <dbReference type="ARBA" id="ARBA00022723"/>
    </source>
</evidence>
<feature type="compositionally biased region" description="Acidic residues" evidence="11">
    <location>
        <begin position="120"/>
        <end position="130"/>
    </location>
</feature>
<dbReference type="FunFam" id="2.20.25.190:FF:000001">
    <property type="entry name" value="Transcription elongation factor 1 homolog"/>
    <property type="match status" value="1"/>
</dbReference>
<dbReference type="GO" id="GO:0000993">
    <property type="term" value="F:RNA polymerase II complex binding"/>
    <property type="evidence" value="ECO:0007669"/>
    <property type="project" value="TreeGrafter"/>
</dbReference>
<dbReference type="GO" id="GO:0008023">
    <property type="term" value="C:transcription elongation factor complex"/>
    <property type="evidence" value="ECO:0007669"/>
    <property type="project" value="TreeGrafter"/>
</dbReference>
<keyword evidence="13" id="KW-1185">Reference proteome</keyword>
<feature type="region of interest" description="Disordered" evidence="11">
    <location>
        <begin position="85"/>
        <end position="130"/>
    </location>
</feature>
<dbReference type="SUPFAM" id="SSF57783">
    <property type="entry name" value="Zinc beta-ribbon"/>
    <property type="match status" value="1"/>
</dbReference>
<dbReference type="InterPro" id="IPR007808">
    <property type="entry name" value="Elf1"/>
</dbReference>
<dbReference type="InterPro" id="IPR038567">
    <property type="entry name" value="T_Elf1_sf"/>
</dbReference>